<keyword evidence="3" id="KW-0731">Sigma factor</keyword>
<dbReference type="AlphaFoldDB" id="A0A3N4MGU9"/>
<gene>
    <name evidence="7" type="ORF">EG028_19530</name>
</gene>
<dbReference type="GO" id="GO:0003677">
    <property type="term" value="F:DNA binding"/>
    <property type="evidence" value="ECO:0007669"/>
    <property type="project" value="InterPro"/>
</dbReference>
<dbReference type="CDD" id="cd06171">
    <property type="entry name" value="Sigma70_r4"/>
    <property type="match status" value="1"/>
</dbReference>
<dbReference type="InterPro" id="IPR013249">
    <property type="entry name" value="RNA_pol_sigma70_r4_t2"/>
</dbReference>
<evidence type="ECO:0000259" key="6">
    <source>
        <dbReference type="Pfam" id="PF08281"/>
    </source>
</evidence>
<dbReference type="Gene3D" id="1.10.10.10">
    <property type="entry name" value="Winged helix-like DNA-binding domain superfamily/Winged helix DNA-binding domain"/>
    <property type="match status" value="1"/>
</dbReference>
<dbReference type="Gene3D" id="1.10.1740.10">
    <property type="match status" value="1"/>
</dbReference>
<dbReference type="Pfam" id="PF04542">
    <property type="entry name" value="Sigma70_r2"/>
    <property type="match status" value="1"/>
</dbReference>
<comment type="similarity">
    <text evidence="1">Belongs to the sigma-70 factor family. ECF subfamily.</text>
</comment>
<dbReference type="InterPro" id="IPR014284">
    <property type="entry name" value="RNA_pol_sigma-70_dom"/>
</dbReference>
<dbReference type="SUPFAM" id="SSF88946">
    <property type="entry name" value="Sigma2 domain of RNA polymerase sigma factors"/>
    <property type="match status" value="1"/>
</dbReference>
<dbReference type="InterPro" id="IPR007627">
    <property type="entry name" value="RNA_pol_sigma70_r2"/>
</dbReference>
<dbReference type="SUPFAM" id="SSF88659">
    <property type="entry name" value="Sigma3 and sigma4 domains of RNA polymerase sigma factors"/>
    <property type="match status" value="1"/>
</dbReference>
<evidence type="ECO:0000256" key="3">
    <source>
        <dbReference type="ARBA" id="ARBA00023082"/>
    </source>
</evidence>
<sequence>MDMRKLQHQTDHELFLQIKEGDTAAYKEVYERYWQLLYVYAYRFLKDKSDAEDIVQEVFITLFTKKEILEVKSLSALLYTSVRNRVLKKFDHLKVRADYLASVKNLQEPGENLTEAQQNFNDLSRIIESELQKLPESTREVFVLSRIEEKSHKEISESLNLTKDVVKKRVAAAVKHFKHLKVKLQIFTGILP</sequence>
<evidence type="ECO:0000259" key="5">
    <source>
        <dbReference type="Pfam" id="PF04542"/>
    </source>
</evidence>
<evidence type="ECO:0000256" key="4">
    <source>
        <dbReference type="ARBA" id="ARBA00023163"/>
    </source>
</evidence>
<dbReference type="NCBIfam" id="TIGR02985">
    <property type="entry name" value="Sig70_bacteroi1"/>
    <property type="match status" value="1"/>
</dbReference>
<dbReference type="NCBIfam" id="TIGR02937">
    <property type="entry name" value="sigma70-ECF"/>
    <property type="match status" value="1"/>
</dbReference>
<dbReference type="EMBL" id="RMBX01000011">
    <property type="protein sequence ID" value="RPD39320.1"/>
    <property type="molecule type" value="Genomic_DNA"/>
</dbReference>
<keyword evidence="4" id="KW-0804">Transcription</keyword>
<accession>A0A3N4MGU9</accession>
<dbReference type="GO" id="GO:0016987">
    <property type="term" value="F:sigma factor activity"/>
    <property type="evidence" value="ECO:0007669"/>
    <property type="project" value="UniProtKB-KW"/>
</dbReference>
<dbReference type="PANTHER" id="PTHR43133:SF46">
    <property type="entry name" value="RNA POLYMERASE SIGMA-70 FACTOR ECF SUBFAMILY"/>
    <property type="match status" value="1"/>
</dbReference>
<dbReference type="GO" id="GO:0006352">
    <property type="term" value="P:DNA-templated transcription initiation"/>
    <property type="evidence" value="ECO:0007669"/>
    <property type="project" value="InterPro"/>
</dbReference>
<evidence type="ECO:0000313" key="8">
    <source>
        <dbReference type="Proteomes" id="UP000279089"/>
    </source>
</evidence>
<reference evidence="8" key="1">
    <citation type="submission" date="2018-11" db="EMBL/GenBank/DDBJ databases">
        <title>Chitinophaga lutea sp.nov., isolate from arsenic contaminated soil.</title>
        <authorList>
            <person name="Zong Y."/>
        </authorList>
    </citation>
    <scope>NUCLEOTIDE SEQUENCE [LARGE SCALE GENOMIC DNA]</scope>
    <source>
        <strain evidence="8">YLT18</strain>
    </source>
</reference>
<evidence type="ECO:0000313" key="7">
    <source>
        <dbReference type="EMBL" id="RPD39320.1"/>
    </source>
</evidence>
<organism evidence="7 8">
    <name type="scientific">Chitinophaga barathri</name>
    <dbReference type="NCBI Taxonomy" id="1647451"/>
    <lineage>
        <taxon>Bacteria</taxon>
        <taxon>Pseudomonadati</taxon>
        <taxon>Bacteroidota</taxon>
        <taxon>Chitinophagia</taxon>
        <taxon>Chitinophagales</taxon>
        <taxon>Chitinophagaceae</taxon>
        <taxon>Chitinophaga</taxon>
    </lineage>
</organism>
<feature type="domain" description="RNA polymerase sigma factor 70 region 4 type 2" evidence="6">
    <location>
        <begin position="125"/>
        <end position="176"/>
    </location>
</feature>
<dbReference type="InterPro" id="IPR036388">
    <property type="entry name" value="WH-like_DNA-bd_sf"/>
</dbReference>
<dbReference type="PANTHER" id="PTHR43133">
    <property type="entry name" value="RNA POLYMERASE ECF-TYPE SIGMA FACTO"/>
    <property type="match status" value="1"/>
</dbReference>
<name>A0A3N4MGU9_9BACT</name>
<comment type="caution">
    <text evidence="7">The sequence shown here is derived from an EMBL/GenBank/DDBJ whole genome shotgun (WGS) entry which is preliminary data.</text>
</comment>
<proteinExistence type="inferred from homology"/>
<evidence type="ECO:0000256" key="1">
    <source>
        <dbReference type="ARBA" id="ARBA00010641"/>
    </source>
</evidence>
<dbReference type="InterPro" id="IPR013324">
    <property type="entry name" value="RNA_pol_sigma_r3/r4-like"/>
</dbReference>
<dbReference type="Proteomes" id="UP000279089">
    <property type="component" value="Unassembled WGS sequence"/>
</dbReference>
<keyword evidence="8" id="KW-1185">Reference proteome</keyword>
<dbReference type="Pfam" id="PF08281">
    <property type="entry name" value="Sigma70_r4_2"/>
    <property type="match status" value="1"/>
</dbReference>
<protein>
    <submittedName>
        <fullName evidence="7">RNA polymerase sigma-70 factor</fullName>
    </submittedName>
</protein>
<dbReference type="InterPro" id="IPR013325">
    <property type="entry name" value="RNA_pol_sigma_r2"/>
</dbReference>
<keyword evidence="2" id="KW-0805">Transcription regulation</keyword>
<dbReference type="InterPro" id="IPR039425">
    <property type="entry name" value="RNA_pol_sigma-70-like"/>
</dbReference>
<feature type="domain" description="RNA polymerase sigma-70 region 2" evidence="5">
    <location>
        <begin position="30"/>
        <end position="89"/>
    </location>
</feature>
<evidence type="ECO:0000256" key="2">
    <source>
        <dbReference type="ARBA" id="ARBA00023015"/>
    </source>
</evidence>
<dbReference type="InterPro" id="IPR014327">
    <property type="entry name" value="RNA_pol_sigma70_bacteroid"/>
</dbReference>